<evidence type="ECO:0000259" key="11">
    <source>
        <dbReference type="Pfam" id="PF18097"/>
    </source>
</evidence>
<keyword evidence="13" id="KW-1185">Reference proteome</keyword>
<organism evidence="12 13">
    <name type="scientific">Capsaspora owczarzaki (strain ATCC 30864)</name>
    <dbReference type="NCBI Taxonomy" id="595528"/>
    <lineage>
        <taxon>Eukaryota</taxon>
        <taxon>Filasterea</taxon>
        <taxon>Capsaspora</taxon>
    </lineage>
</organism>
<dbReference type="InterPro" id="IPR044538">
    <property type="entry name" value="Vta1-like"/>
</dbReference>
<keyword evidence="7" id="KW-0653">Protein transport</keyword>
<keyword evidence="4" id="KW-0813">Transport</keyword>
<name>A0A0D2UDH0_CAPO3</name>
<dbReference type="Pfam" id="PF18097">
    <property type="entry name" value="Vta1_C"/>
    <property type="match status" value="1"/>
</dbReference>
<feature type="domain" description="Vta1/callose synthase N-terminal" evidence="10">
    <location>
        <begin position="15"/>
        <end position="158"/>
    </location>
</feature>
<dbReference type="STRING" id="595528.A0A0D2UDH0"/>
<dbReference type="Pfam" id="PF04652">
    <property type="entry name" value="Vta1"/>
    <property type="match status" value="1"/>
</dbReference>
<reference evidence="13" key="1">
    <citation type="submission" date="2011-02" db="EMBL/GenBank/DDBJ databases">
        <title>The Genome Sequence of Capsaspora owczarzaki ATCC 30864.</title>
        <authorList>
            <person name="Russ C."/>
            <person name="Cuomo C."/>
            <person name="Burger G."/>
            <person name="Gray M.W."/>
            <person name="Holland P.W.H."/>
            <person name="King N."/>
            <person name="Lang F.B.F."/>
            <person name="Roger A.J."/>
            <person name="Ruiz-Trillo I."/>
            <person name="Young S.K."/>
            <person name="Zeng Q."/>
            <person name="Gargeya S."/>
            <person name="Alvarado L."/>
            <person name="Berlin A."/>
            <person name="Chapman S.B."/>
            <person name="Chen Z."/>
            <person name="Freedman E."/>
            <person name="Gellesch M."/>
            <person name="Goldberg J."/>
            <person name="Griggs A."/>
            <person name="Gujja S."/>
            <person name="Heilman E."/>
            <person name="Heiman D."/>
            <person name="Howarth C."/>
            <person name="Mehta T."/>
            <person name="Neiman D."/>
            <person name="Pearson M."/>
            <person name="Roberts A."/>
            <person name="Saif S."/>
            <person name="Shea T."/>
            <person name="Shenoy N."/>
            <person name="Sisk P."/>
            <person name="Stolte C."/>
            <person name="Sykes S."/>
            <person name="White J."/>
            <person name="Yandava C."/>
            <person name="Haas B."/>
            <person name="Nusbaum C."/>
            <person name="Birren B."/>
        </authorList>
    </citation>
    <scope>NUCLEOTIDE SEQUENCE</scope>
    <source>
        <strain evidence="13">ATCC 30864</strain>
    </source>
</reference>
<keyword evidence="6" id="KW-0967">Endosome</keyword>
<dbReference type="Proteomes" id="UP000008743">
    <property type="component" value="Unassembled WGS sequence"/>
</dbReference>
<dbReference type="PhylomeDB" id="A0A0D2UDH0"/>
<dbReference type="Gene3D" id="1.20.5.420">
    <property type="entry name" value="Immunoglobulin FC, subunit C"/>
    <property type="match status" value="1"/>
</dbReference>
<evidence type="ECO:0000256" key="2">
    <source>
        <dbReference type="ARBA" id="ARBA00004496"/>
    </source>
</evidence>
<evidence type="ECO:0000256" key="3">
    <source>
        <dbReference type="ARBA" id="ARBA00007895"/>
    </source>
</evidence>
<dbReference type="GO" id="GO:0005771">
    <property type="term" value="C:multivesicular body"/>
    <property type="evidence" value="ECO:0007669"/>
    <property type="project" value="TreeGrafter"/>
</dbReference>
<evidence type="ECO:0000256" key="5">
    <source>
        <dbReference type="ARBA" id="ARBA00022490"/>
    </source>
</evidence>
<dbReference type="PANTHER" id="PTHR46009">
    <property type="entry name" value="VACUOLAR PROTEIN SORTING-ASSOCIATED PROTEIN VTA1 HOMOLOG"/>
    <property type="match status" value="1"/>
</dbReference>
<comment type="similarity">
    <text evidence="3">Belongs to the VTA1 family.</text>
</comment>
<dbReference type="GO" id="GO:0032511">
    <property type="term" value="P:late endosome to vacuole transport via multivesicular body sorting pathway"/>
    <property type="evidence" value="ECO:0007669"/>
    <property type="project" value="InterPro"/>
</dbReference>
<gene>
    <name evidence="12" type="ORF">CAOG_003924</name>
</gene>
<dbReference type="eggNOG" id="KOG0917">
    <property type="taxonomic scope" value="Eukaryota"/>
</dbReference>
<evidence type="ECO:0000313" key="12">
    <source>
        <dbReference type="EMBL" id="KJE93081.1"/>
    </source>
</evidence>
<evidence type="ECO:0000256" key="7">
    <source>
        <dbReference type="ARBA" id="ARBA00022927"/>
    </source>
</evidence>
<accession>A0A0D2UDH0</accession>
<evidence type="ECO:0000313" key="13">
    <source>
        <dbReference type="Proteomes" id="UP000008743"/>
    </source>
</evidence>
<evidence type="ECO:0000256" key="9">
    <source>
        <dbReference type="SAM" id="MobiDB-lite"/>
    </source>
</evidence>
<evidence type="ECO:0000259" key="10">
    <source>
        <dbReference type="Pfam" id="PF04652"/>
    </source>
</evidence>
<dbReference type="Gene3D" id="1.25.40.270">
    <property type="entry name" value="Vacuolar protein sorting-associated protein vta1"/>
    <property type="match status" value="1"/>
</dbReference>
<feature type="compositionally biased region" description="Pro residues" evidence="9">
    <location>
        <begin position="305"/>
        <end position="316"/>
    </location>
</feature>
<feature type="domain" description="Vta1 C-terminal" evidence="11">
    <location>
        <begin position="388"/>
        <end position="422"/>
    </location>
</feature>
<dbReference type="PANTHER" id="PTHR46009:SF1">
    <property type="entry name" value="VACUOLAR PROTEIN SORTING-ASSOCIATED PROTEIN VTA1 HOMOLOG"/>
    <property type="match status" value="1"/>
</dbReference>
<feature type="region of interest" description="Disordered" evidence="9">
    <location>
        <begin position="288"/>
        <end position="367"/>
    </location>
</feature>
<dbReference type="GO" id="GO:0015031">
    <property type="term" value="P:protein transport"/>
    <property type="evidence" value="ECO:0007669"/>
    <property type="project" value="UniProtKB-KW"/>
</dbReference>
<dbReference type="GO" id="GO:0010008">
    <property type="term" value="C:endosome membrane"/>
    <property type="evidence" value="ECO:0007669"/>
    <property type="project" value="UniProtKB-SubCell"/>
</dbReference>
<protein>
    <submittedName>
        <fullName evidence="12">Vacuolar protein sorting-associated protein</fullName>
    </submittedName>
</protein>
<evidence type="ECO:0000256" key="1">
    <source>
        <dbReference type="ARBA" id="ARBA00004481"/>
    </source>
</evidence>
<keyword evidence="8" id="KW-0472">Membrane</keyword>
<dbReference type="OMA" id="AYWCEYH"/>
<evidence type="ECO:0000256" key="4">
    <source>
        <dbReference type="ARBA" id="ARBA00022448"/>
    </source>
</evidence>
<dbReference type="InterPro" id="IPR023175">
    <property type="entry name" value="Vta1/CALS_N_sf"/>
</dbReference>
<proteinExistence type="inferred from homology"/>
<sequence>MSSKLPPTPLMLKGLVPYLQRADEFDKHDPVTAYYCRFYAAQNALKDPEASKDKQCRAFLIALMDKLEADKRSLSNLEAIRNDVVAAAHLEDFALKLFDFSDNEDREGRANKKVARSFYAASIVFDVLKSFGEMDTEIAEKHKYAKFKAVYITKCLKNGEVPIPGPPTGEDAVGGDDADFGQQSQPPPAQSQQFYDSSSTPPSYGADGGAPQQQPSFGGARPPGAFPVLPLTDVPSSPAGPAYPPRGASLGDVPVPPVNNPYGSISNFNSAPGGGNMYNPAMGMGNGPAAGGYPGPPSQQQHQQPPLPPSYPPNPSHFPSVPGAGGKGPTSGNSAPQQPPAAPTPAAPRPMAHVPNAPSPAPANIPSAAAQGMNALGNLQPRPSISLDDFAMAAKHAKFAISALQYEDVTTAITNLQNALALISVARR</sequence>
<keyword evidence="5" id="KW-0963">Cytoplasm</keyword>
<dbReference type="RefSeq" id="XP_004363652.1">
    <property type="nucleotide sequence ID" value="XM_004363595.2"/>
</dbReference>
<dbReference type="OrthoDB" id="391137at2759"/>
<dbReference type="FunCoup" id="A0A0D2UDH0">
    <property type="interactions" value="322"/>
</dbReference>
<dbReference type="InParanoid" id="A0A0D2UDH0"/>
<feature type="region of interest" description="Disordered" evidence="9">
    <location>
        <begin position="162"/>
        <end position="255"/>
    </location>
</feature>
<dbReference type="InterPro" id="IPR041212">
    <property type="entry name" value="Vta1_C"/>
</dbReference>
<dbReference type="InterPro" id="IPR039431">
    <property type="entry name" value="Vta1/CALS_N"/>
</dbReference>
<evidence type="ECO:0000256" key="8">
    <source>
        <dbReference type="ARBA" id="ARBA00023136"/>
    </source>
</evidence>
<comment type="subcellular location">
    <subcellularLocation>
        <location evidence="2">Cytoplasm</location>
    </subcellularLocation>
    <subcellularLocation>
        <location evidence="1">Endosome membrane</location>
        <topology evidence="1">Peripheral membrane protein</topology>
    </subcellularLocation>
</comment>
<dbReference type="EMBL" id="KE346364">
    <property type="protein sequence ID" value="KJE93081.1"/>
    <property type="molecule type" value="Genomic_DNA"/>
</dbReference>
<evidence type="ECO:0000256" key="6">
    <source>
        <dbReference type="ARBA" id="ARBA00022753"/>
    </source>
</evidence>
<dbReference type="AlphaFoldDB" id="A0A0D2UDH0"/>
<feature type="compositionally biased region" description="Pro residues" evidence="9">
    <location>
        <begin position="337"/>
        <end position="348"/>
    </location>
</feature>